<organism evidence="2">
    <name type="scientific">marine sediment metagenome</name>
    <dbReference type="NCBI Taxonomy" id="412755"/>
    <lineage>
        <taxon>unclassified sequences</taxon>
        <taxon>metagenomes</taxon>
        <taxon>ecological metagenomes</taxon>
    </lineage>
</organism>
<proteinExistence type="predicted"/>
<sequence length="55" mass="5934">MKHLLAPLFYVFTASLAAAHNSAHLHHHLNDSGWLPVVGGILLIAAVSVLLVIRK</sequence>
<comment type="caution">
    <text evidence="2">The sequence shown here is derived from an EMBL/GenBank/DDBJ whole genome shotgun (WGS) entry which is preliminary data.</text>
</comment>
<keyword evidence="1" id="KW-0472">Membrane</keyword>
<dbReference type="EMBL" id="LAZR01000527">
    <property type="protein sequence ID" value="KKN65332.1"/>
    <property type="molecule type" value="Genomic_DNA"/>
</dbReference>
<dbReference type="AlphaFoldDB" id="A0A0F9SS27"/>
<gene>
    <name evidence="2" type="ORF">LCGC14_0482540</name>
</gene>
<protein>
    <submittedName>
        <fullName evidence="2">Uncharacterized protein</fullName>
    </submittedName>
</protein>
<accession>A0A0F9SS27</accession>
<name>A0A0F9SS27_9ZZZZ</name>
<reference evidence="2" key="1">
    <citation type="journal article" date="2015" name="Nature">
        <title>Complex archaea that bridge the gap between prokaryotes and eukaryotes.</title>
        <authorList>
            <person name="Spang A."/>
            <person name="Saw J.H."/>
            <person name="Jorgensen S.L."/>
            <person name="Zaremba-Niedzwiedzka K."/>
            <person name="Martijn J."/>
            <person name="Lind A.E."/>
            <person name="van Eijk R."/>
            <person name="Schleper C."/>
            <person name="Guy L."/>
            <person name="Ettema T.J."/>
        </authorList>
    </citation>
    <scope>NUCLEOTIDE SEQUENCE</scope>
</reference>
<keyword evidence="1" id="KW-0812">Transmembrane</keyword>
<evidence type="ECO:0000256" key="1">
    <source>
        <dbReference type="SAM" id="Phobius"/>
    </source>
</evidence>
<keyword evidence="1" id="KW-1133">Transmembrane helix</keyword>
<evidence type="ECO:0000313" key="2">
    <source>
        <dbReference type="EMBL" id="KKN65332.1"/>
    </source>
</evidence>
<feature type="transmembrane region" description="Helical" evidence="1">
    <location>
        <begin position="33"/>
        <end position="53"/>
    </location>
</feature>